<organism evidence="2 3">
    <name type="scientific">Paraburkholderia tagetis</name>
    <dbReference type="NCBI Taxonomy" id="2913261"/>
    <lineage>
        <taxon>Bacteria</taxon>
        <taxon>Pseudomonadati</taxon>
        <taxon>Pseudomonadota</taxon>
        <taxon>Betaproteobacteria</taxon>
        <taxon>Burkholderiales</taxon>
        <taxon>Burkholderiaceae</taxon>
        <taxon>Paraburkholderia</taxon>
    </lineage>
</organism>
<proteinExistence type="predicted"/>
<evidence type="ECO:0000259" key="1">
    <source>
        <dbReference type="Pfam" id="PF00557"/>
    </source>
</evidence>
<dbReference type="AlphaFoldDB" id="A0A9X1ZZB9"/>
<dbReference type="Gene3D" id="3.90.230.10">
    <property type="entry name" value="Creatinase/methionine aminopeptidase superfamily"/>
    <property type="match status" value="1"/>
</dbReference>
<sequence>MSNTEHRDAAASLSGYRKVQDAARRTLDDIVRFIAPGVSEIDLVRQCDALQRAAGVDDYWYRALPALVLAGEHTCLAISREAYVPDNAPLKHHDVLTIDLNPAMNGYCGDLARTYFIEDGQVRRAPHRDDEFLAGAHAQASLHALLRRVATPDLRFDELYAMVKDATDRLECELLDYLGHSVQADMSALDFIAPNITRTLGEAGLFTLEPQIRVKGGRHGFKHENIYYFSGAVLHEL</sequence>
<feature type="domain" description="Peptidase M24" evidence="1">
    <location>
        <begin position="16"/>
        <end position="227"/>
    </location>
</feature>
<dbReference type="InterPro" id="IPR036005">
    <property type="entry name" value="Creatinase/aminopeptidase-like"/>
</dbReference>
<keyword evidence="2" id="KW-0378">Hydrolase</keyword>
<dbReference type="PANTHER" id="PTHR46112:SF2">
    <property type="entry name" value="XAA-PRO AMINOPEPTIDASE P-RELATED"/>
    <property type="match status" value="1"/>
</dbReference>
<dbReference type="Pfam" id="PF00557">
    <property type="entry name" value="Peptidase_M24"/>
    <property type="match status" value="1"/>
</dbReference>
<evidence type="ECO:0000313" key="3">
    <source>
        <dbReference type="Proteomes" id="UP001139308"/>
    </source>
</evidence>
<reference evidence="2" key="1">
    <citation type="submission" date="2022-01" db="EMBL/GenBank/DDBJ databases">
        <title>Genome sequence and assembly of Parabukholderia sp. RG36.</title>
        <authorList>
            <person name="Chhetri G."/>
        </authorList>
    </citation>
    <scope>NUCLEOTIDE SEQUENCE</scope>
    <source>
        <strain evidence="2">RG36</strain>
    </source>
</reference>
<evidence type="ECO:0000313" key="2">
    <source>
        <dbReference type="EMBL" id="MCG5077480.1"/>
    </source>
</evidence>
<dbReference type="SUPFAM" id="SSF55920">
    <property type="entry name" value="Creatinase/aminopeptidase"/>
    <property type="match status" value="1"/>
</dbReference>
<protein>
    <submittedName>
        <fullName evidence="2">Aminopeptidase P family protein</fullName>
    </submittedName>
</protein>
<dbReference type="RefSeq" id="WP_238467377.1">
    <property type="nucleotide sequence ID" value="NZ_JAKLJA010000036.1"/>
</dbReference>
<dbReference type="InterPro" id="IPR050659">
    <property type="entry name" value="Peptidase_M24B"/>
</dbReference>
<dbReference type="CDD" id="cd01066">
    <property type="entry name" value="APP_MetAP"/>
    <property type="match status" value="1"/>
</dbReference>
<accession>A0A9X1ZZB9</accession>
<keyword evidence="2" id="KW-0645">Protease</keyword>
<dbReference type="InterPro" id="IPR000994">
    <property type="entry name" value="Pept_M24"/>
</dbReference>
<keyword evidence="3" id="KW-1185">Reference proteome</keyword>
<comment type="caution">
    <text evidence="2">The sequence shown here is derived from an EMBL/GenBank/DDBJ whole genome shotgun (WGS) entry which is preliminary data.</text>
</comment>
<dbReference type="EMBL" id="JAKLJA010000036">
    <property type="protein sequence ID" value="MCG5077480.1"/>
    <property type="molecule type" value="Genomic_DNA"/>
</dbReference>
<dbReference type="PANTHER" id="PTHR46112">
    <property type="entry name" value="AMINOPEPTIDASE"/>
    <property type="match status" value="1"/>
</dbReference>
<name>A0A9X1ZZB9_9BURK</name>
<dbReference type="GO" id="GO:0004177">
    <property type="term" value="F:aminopeptidase activity"/>
    <property type="evidence" value="ECO:0007669"/>
    <property type="project" value="UniProtKB-KW"/>
</dbReference>
<gene>
    <name evidence="2" type="ORF">L5014_29750</name>
</gene>
<dbReference type="Proteomes" id="UP001139308">
    <property type="component" value="Unassembled WGS sequence"/>
</dbReference>
<keyword evidence="2" id="KW-0031">Aminopeptidase</keyword>